<protein>
    <submittedName>
        <fullName evidence="2">Uncharacterized protein</fullName>
    </submittedName>
</protein>
<evidence type="ECO:0000313" key="2">
    <source>
        <dbReference type="WBParaSite" id="nRc.2.0.1.t31192-RA"/>
    </source>
</evidence>
<organism evidence="1 2">
    <name type="scientific">Romanomermis culicivorax</name>
    <name type="common">Nematode worm</name>
    <dbReference type="NCBI Taxonomy" id="13658"/>
    <lineage>
        <taxon>Eukaryota</taxon>
        <taxon>Metazoa</taxon>
        <taxon>Ecdysozoa</taxon>
        <taxon>Nematoda</taxon>
        <taxon>Enoplea</taxon>
        <taxon>Dorylaimia</taxon>
        <taxon>Mermithida</taxon>
        <taxon>Mermithoidea</taxon>
        <taxon>Mermithidae</taxon>
        <taxon>Romanomermis</taxon>
    </lineage>
</organism>
<accession>A0A915JXX3</accession>
<evidence type="ECO:0000313" key="1">
    <source>
        <dbReference type="Proteomes" id="UP000887565"/>
    </source>
</evidence>
<dbReference type="WBParaSite" id="nRc.2.0.1.t31192-RA">
    <property type="protein sequence ID" value="nRc.2.0.1.t31192-RA"/>
    <property type="gene ID" value="nRc.2.0.1.g31192"/>
</dbReference>
<keyword evidence="1" id="KW-1185">Reference proteome</keyword>
<dbReference type="Proteomes" id="UP000887565">
    <property type="component" value="Unplaced"/>
</dbReference>
<proteinExistence type="predicted"/>
<sequence length="86" mass="9512">MTLKTNEIQLQKFRTDDEVQENSPLIVLIKYESTGTEKPWYAQCDKLLDHALHDSEKANPAIIPAGLDSVNAVTLTPTNALTTLST</sequence>
<dbReference type="AlphaFoldDB" id="A0A915JXX3"/>
<reference evidence="2" key="1">
    <citation type="submission" date="2022-11" db="UniProtKB">
        <authorList>
            <consortium name="WormBaseParasite"/>
        </authorList>
    </citation>
    <scope>IDENTIFICATION</scope>
</reference>
<name>A0A915JXX3_ROMCU</name>